<dbReference type="Proteomes" id="UP000448943">
    <property type="component" value="Unassembled WGS sequence"/>
</dbReference>
<dbReference type="AlphaFoldDB" id="A0A6N9Q6C4"/>
<comment type="caution">
    <text evidence="2">The sequence shown here is derived from an EMBL/GenBank/DDBJ whole genome shotgun (WGS) entry which is preliminary data.</text>
</comment>
<dbReference type="PROSITE" id="PS51549">
    <property type="entry name" value="DM13"/>
    <property type="match status" value="1"/>
</dbReference>
<dbReference type="InterPro" id="IPR019545">
    <property type="entry name" value="DM13_domain"/>
</dbReference>
<gene>
    <name evidence="2" type="ORF">ERL59_15695</name>
</gene>
<evidence type="ECO:0000313" key="2">
    <source>
        <dbReference type="EMBL" id="NBI30392.1"/>
    </source>
</evidence>
<evidence type="ECO:0000313" key="3">
    <source>
        <dbReference type="Proteomes" id="UP000448943"/>
    </source>
</evidence>
<proteinExistence type="predicted"/>
<sequence>MKDKEMVDLSFSGSFVDADSSHSASGDVFTVNTDDGVYLRFENFEATNGPDLYVYLAKSGEETSDGIRLEKLKGNVGDQNYLLPAGVDLTEYDKVVIWCKAFDVDFGYAELSKS</sequence>
<organism evidence="2 3">
    <name type="scientific">Chengkuizengella marina</name>
    <dbReference type="NCBI Taxonomy" id="2507566"/>
    <lineage>
        <taxon>Bacteria</taxon>
        <taxon>Bacillati</taxon>
        <taxon>Bacillota</taxon>
        <taxon>Bacilli</taxon>
        <taxon>Bacillales</taxon>
        <taxon>Paenibacillaceae</taxon>
        <taxon>Chengkuizengella</taxon>
    </lineage>
</organism>
<protein>
    <recommendedName>
        <fullName evidence="1">DM13 domain-containing protein</fullName>
    </recommendedName>
</protein>
<accession>A0A6N9Q6C4</accession>
<evidence type="ECO:0000259" key="1">
    <source>
        <dbReference type="PROSITE" id="PS51549"/>
    </source>
</evidence>
<feature type="domain" description="DM13" evidence="1">
    <location>
        <begin position="13"/>
        <end position="112"/>
    </location>
</feature>
<dbReference type="RefSeq" id="WP_160647205.1">
    <property type="nucleotide sequence ID" value="NZ_SIJB01000032.1"/>
</dbReference>
<dbReference type="EMBL" id="SIJB01000032">
    <property type="protein sequence ID" value="NBI30392.1"/>
    <property type="molecule type" value="Genomic_DNA"/>
</dbReference>
<dbReference type="OrthoDB" id="155521at2"/>
<reference evidence="2 3" key="1">
    <citation type="submission" date="2019-01" db="EMBL/GenBank/DDBJ databases">
        <title>Chengkuizengella sp. nov., isolated from deep-sea sediment of East Pacific Ocean.</title>
        <authorList>
            <person name="Yang J."/>
            <person name="Lai Q."/>
            <person name="Shao Z."/>
        </authorList>
    </citation>
    <scope>NUCLEOTIDE SEQUENCE [LARGE SCALE GENOMIC DNA]</scope>
    <source>
        <strain evidence="2 3">YPA3-1-1</strain>
    </source>
</reference>
<keyword evidence="3" id="KW-1185">Reference proteome</keyword>
<name>A0A6N9Q6C4_9BACL</name>
<dbReference type="Pfam" id="PF10517">
    <property type="entry name" value="DM13"/>
    <property type="match status" value="1"/>
</dbReference>